<evidence type="ECO:0000313" key="3">
    <source>
        <dbReference type="Proteomes" id="UP000447545"/>
    </source>
</evidence>
<dbReference type="AlphaFoldDB" id="A0A7K1G9G1"/>
<feature type="region of interest" description="Disordered" evidence="1">
    <location>
        <begin position="149"/>
        <end position="232"/>
    </location>
</feature>
<protein>
    <submittedName>
        <fullName evidence="2">Uncharacterized protein</fullName>
    </submittedName>
</protein>
<proteinExistence type="predicted"/>
<dbReference type="PROSITE" id="PS51257">
    <property type="entry name" value="PROKAR_LIPOPROTEIN"/>
    <property type="match status" value="1"/>
</dbReference>
<feature type="compositionally biased region" description="Acidic residues" evidence="1">
    <location>
        <begin position="199"/>
        <end position="208"/>
    </location>
</feature>
<dbReference type="EMBL" id="WJYA01000003">
    <property type="protein sequence ID" value="MTE25912.1"/>
    <property type="molecule type" value="Genomic_DNA"/>
</dbReference>
<feature type="compositionally biased region" description="Acidic residues" evidence="1">
    <location>
        <begin position="217"/>
        <end position="232"/>
    </location>
</feature>
<evidence type="ECO:0000256" key="1">
    <source>
        <dbReference type="SAM" id="MobiDB-lite"/>
    </source>
</evidence>
<sequence length="321" mass="35828">MQRYNFTNPLFLFKIESMMRRIFIVISLLLLTACDDGDIITVDLEFDKELDYCTNSTESFLIYDLREDPNESLSLIIPRGNNQEFPFTEATPVDDPTEFEINMSTIRFIYRTYNRSVGTDELCDLVPPADLTIVEDYEADSGTAFVTVTIDDDDNDGIPSEDEYGPGGLADPQDTDGDGIADYLDEDDDNDNVKTINELDTENADGDDNPATNPLDTDNDGTADYLDTDDDGDGVLTRFEDEDLDKNPINDTSITEGVSIAHYLNELETTDYGDPGLTDDNEYSRTVTASFLITGFDFDILSADELDLGTLTYSFPLPEED</sequence>
<gene>
    <name evidence="2" type="ORF">F1003_03115</name>
</gene>
<keyword evidence="3" id="KW-1185">Reference proteome</keyword>
<name>A0A7K1G9G1_9FLAO</name>
<organism evidence="2 3">
    <name type="scientific">Winogradskyella ouciana</name>
    <dbReference type="NCBI Taxonomy" id="2608631"/>
    <lineage>
        <taxon>Bacteria</taxon>
        <taxon>Pseudomonadati</taxon>
        <taxon>Bacteroidota</taxon>
        <taxon>Flavobacteriia</taxon>
        <taxon>Flavobacteriales</taxon>
        <taxon>Flavobacteriaceae</taxon>
        <taxon>Winogradskyella</taxon>
    </lineage>
</organism>
<dbReference type="Proteomes" id="UP000447545">
    <property type="component" value="Unassembled WGS sequence"/>
</dbReference>
<feature type="compositionally biased region" description="Acidic residues" evidence="1">
    <location>
        <begin position="173"/>
        <end position="190"/>
    </location>
</feature>
<accession>A0A7K1G9G1</accession>
<comment type="caution">
    <text evidence="2">The sequence shown here is derived from an EMBL/GenBank/DDBJ whole genome shotgun (WGS) entry which is preliminary data.</text>
</comment>
<evidence type="ECO:0000313" key="2">
    <source>
        <dbReference type="EMBL" id="MTE25912.1"/>
    </source>
</evidence>
<reference evidence="2 3" key="1">
    <citation type="submission" date="2019-11" db="EMBL/GenBank/DDBJ databases">
        <title>Winogradskyella ouciana sp. nov., isolated from the hadal seawater of the Mariana Trench.</title>
        <authorList>
            <person name="Liu R."/>
        </authorList>
    </citation>
    <scope>NUCLEOTIDE SEQUENCE [LARGE SCALE GENOMIC DNA]</scope>
    <source>
        <strain evidence="2 3">ZXX205</strain>
    </source>
</reference>
<feature type="compositionally biased region" description="Acidic residues" evidence="1">
    <location>
        <begin position="150"/>
        <end position="164"/>
    </location>
</feature>
<dbReference type="RefSeq" id="WP_155087756.1">
    <property type="nucleotide sequence ID" value="NZ_WJYA01000003.1"/>
</dbReference>